<evidence type="ECO:0000313" key="3">
    <source>
        <dbReference type="Proteomes" id="UP000663981"/>
    </source>
</evidence>
<evidence type="ECO:0008006" key="4">
    <source>
        <dbReference type="Google" id="ProtNLM"/>
    </source>
</evidence>
<proteinExistence type="predicted"/>
<dbReference type="EMBL" id="JAGDEL010000020">
    <property type="protein sequence ID" value="MBO1514120.1"/>
    <property type="molecule type" value="Genomic_DNA"/>
</dbReference>
<reference evidence="2 3" key="1">
    <citation type="submission" date="2021-03" db="EMBL/GenBank/DDBJ databases">
        <title>Whole genome sequence of Metabacillus bambusae BG109.</title>
        <authorList>
            <person name="Jeong J.W."/>
        </authorList>
    </citation>
    <scope>NUCLEOTIDE SEQUENCE [LARGE SCALE GENOMIC DNA]</scope>
    <source>
        <strain evidence="2 3">BG109</strain>
    </source>
</reference>
<sequence length="54" mass="6030">MSNQSNDNKQQKSNAQSNNQGSEYHREHAGKVEGYGEPYPNANSLNNMTDTTDQ</sequence>
<protein>
    <recommendedName>
        <fullName evidence="4">DUF4025 domain-containing protein</fullName>
    </recommendedName>
</protein>
<evidence type="ECO:0000256" key="1">
    <source>
        <dbReference type="SAM" id="MobiDB-lite"/>
    </source>
</evidence>
<dbReference type="RefSeq" id="WP_207981048.1">
    <property type="nucleotide sequence ID" value="NZ_JAGDEL010000020.1"/>
</dbReference>
<name>A0ABS3N7U1_9BACI</name>
<gene>
    <name evidence="2" type="ORF">I7822_21080</name>
</gene>
<comment type="caution">
    <text evidence="2">The sequence shown here is derived from an EMBL/GenBank/DDBJ whole genome shotgun (WGS) entry which is preliminary data.</text>
</comment>
<accession>A0ABS3N7U1</accession>
<organism evidence="2 3">
    <name type="scientific">Metabacillus bambusae</name>
    <dbReference type="NCBI Taxonomy" id="2795218"/>
    <lineage>
        <taxon>Bacteria</taxon>
        <taxon>Bacillati</taxon>
        <taxon>Bacillota</taxon>
        <taxon>Bacilli</taxon>
        <taxon>Bacillales</taxon>
        <taxon>Bacillaceae</taxon>
        <taxon>Metabacillus</taxon>
    </lineage>
</organism>
<feature type="compositionally biased region" description="Low complexity" evidence="1">
    <location>
        <begin position="1"/>
        <end position="22"/>
    </location>
</feature>
<evidence type="ECO:0000313" key="2">
    <source>
        <dbReference type="EMBL" id="MBO1514120.1"/>
    </source>
</evidence>
<feature type="compositionally biased region" description="Polar residues" evidence="1">
    <location>
        <begin position="41"/>
        <end position="54"/>
    </location>
</feature>
<keyword evidence="3" id="KW-1185">Reference proteome</keyword>
<dbReference type="Proteomes" id="UP000663981">
    <property type="component" value="Unassembled WGS sequence"/>
</dbReference>
<feature type="region of interest" description="Disordered" evidence="1">
    <location>
        <begin position="1"/>
        <end position="54"/>
    </location>
</feature>